<dbReference type="GO" id="GO:0043093">
    <property type="term" value="P:FtsZ-dependent cytokinesis"/>
    <property type="evidence" value="ECO:0007669"/>
    <property type="project" value="InterPro"/>
</dbReference>
<evidence type="ECO:0000256" key="3">
    <source>
        <dbReference type="SAM" id="Coils"/>
    </source>
</evidence>
<protein>
    <submittedName>
        <fullName evidence="4">Cell division protein ZapB</fullName>
    </submittedName>
</protein>
<evidence type="ECO:0000313" key="4">
    <source>
        <dbReference type="EMBL" id="OUS41471.1"/>
    </source>
</evidence>
<dbReference type="GO" id="GO:0000917">
    <property type="term" value="P:division septum assembly"/>
    <property type="evidence" value="ECO:0007669"/>
    <property type="project" value="UniProtKB-KW"/>
</dbReference>
<dbReference type="AlphaFoldDB" id="A0A1Y5HW03"/>
<sequence>MSLELLATLESKIQTTLETMELLQLEVEEEKQRNAELQEENNQLLSERQAWSDKVVGLVDLLREENKQDEGSQVS</sequence>
<feature type="coiled-coil region" evidence="3">
    <location>
        <begin position="6"/>
        <end position="54"/>
    </location>
</feature>
<dbReference type="Pfam" id="PF06005">
    <property type="entry name" value="ZapB"/>
    <property type="match status" value="1"/>
</dbReference>
<keyword evidence="4" id="KW-0132">Cell division</keyword>
<proteinExistence type="predicted"/>
<gene>
    <name evidence="4" type="ORF">A9R00_00785</name>
</gene>
<evidence type="ECO:0000313" key="5">
    <source>
        <dbReference type="Proteomes" id="UP000227088"/>
    </source>
</evidence>
<evidence type="ECO:0000256" key="1">
    <source>
        <dbReference type="ARBA" id="ARBA00023054"/>
    </source>
</evidence>
<dbReference type="Proteomes" id="UP000227088">
    <property type="component" value="Unassembled WGS sequence"/>
</dbReference>
<keyword evidence="2" id="KW-0131">Cell cycle</keyword>
<dbReference type="EMBL" id="MABE01000051">
    <property type="protein sequence ID" value="OUS41471.1"/>
    <property type="molecule type" value="Genomic_DNA"/>
</dbReference>
<reference evidence="5" key="1">
    <citation type="journal article" date="2017" name="Proc. Natl. Acad. Sci. U.S.A.">
        <title>Simulation of Deepwater Horizon oil plume reveals substrate specialization within a complex community of hydrocarbon degraders.</title>
        <authorList>
            <person name="Hu P."/>
            <person name="Dubinsky E.A."/>
            <person name="Probst A.J."/>
            <person name="Wang J."/>
            <person name="Sieber C.M.K."/>
            <person name="Tom L.M."/>
            <person name="Gardinali P."/>
            <person name="Banfield J.F."/>
            <person name="Atlas R.M."/>
            <person name="Andersen G.L."/>
        </authorList>
    </citation>
    <scope>NUCLEOTIDE SEQUENCE [LARGE SCALE GENOMIC DNA]</scope>
</reference>
<dbReference type="Gene3D" id="1.20.5.340">
    <property type="match status" value="1"/>
</dbReference>
<accession>A0A1Y5HW03</accession>
<evidence type="ECO:0000256" key="2">
    <source>
        <dbReference type="ARBA" id="ARBA00023210"/>
    </source>
</evidence>
<keyword evidence="2" id="KW-0717">Septation</keyword>
<organism evidence="4 5">
    <name type="scientific">Oleispira antarctica</name>
    <dbReference type="NCBI Taxonomy" id="188908"/>
    <lineage>
        <taxon>Bacteria</taxon>
        <taxon>Pseudomonadati</taxon>
        <taxon>Pseudomonadota</taxon>
        <taxon>Gammaproteobacteria</taxon>
        <taxon>Oceanospirillales</taxon>
        <taxon>Oceanospirillaceae</taxon>
        <taxon>Oleispira</taxon>
    </lineage>
</organism>
<comment type="caution">
    <text evidence="4">The sequence shown here is derived from an EMBL/GenBank/DDBJ whole genome shotgun (WGS) entry which is preliminary data.</text>
</comment>
<dbReference type="InterPro" id="IPR009252">
    <property type="entry name" value="Cell_div_ZapB"/>
</dbReference>
<keyword evidence="1 3" id="KW-0175">Coiled coil</keyword>
<name>A0A1Y5HW03_OLEAN</name>
<dbReference type="GO" id="GO:0005737">
    <property type="term" value="C:cytoplasm"/>
    <property type="evidence" value="ECO:0007669"/>
    <property type="project" value="InterPro"/>
</dbReference>